<organism evidence="2 3">
    <name type="scientific">Burkholderia multivorans</name>
    <dbReference type="NCBI Taxonomy" id="87883"/>
    <lineage>
        <taxon>Bacteria</taxon>
        <taxon>Pseudomonadati</taxon>
        <taxon>Pseudomonadota</taxon>
        <taxon>Betaproteobacteria</taxon>
        <taxon>Burkholderiales</taxon>
        <taxon>Burkholderiaceae</taxon>
        <taxon>Burkholderia</taxon>
        <taxon>Burkholderia cepacia complex</taxon>
    </lineage>
</organism>
<dbReference type="InterPro" id="IPR002048">
    <property type="entry name" value="EF_hand_dom"/>
</dbReference>
<dbReference type="PROSITE" id="PS00018">
    <property type="entry name" value="EF_HAND_1"/>
    <property type="match status" value="1"/>
</dbReference>
<accession>A0ABD7LDB6</accession>
<dbReference type="InterPro" id="IPR018247">
    <property type="entry name" value="EF_Hand_1_Ca_BS"/>
</dbReference>
<dbReference type="AlphaFoldDB" id="A0ABD7LDB6"/>
<gene>
    <name evidence="2" type="ORF">UA18_05841</name>
</gene>
<protein>
    <submittedName>
        <fullName evidence="2">Chitinase class I family protein</fullName>
    </submittedName>
</protein>
<evidence type="ECO:0000313" key="3">
    <source>
        <dbReference type="Proteomes" id="UP000196218"/>
    </source>
</evidence>
<evidence type="ECO:0000259" key="1">
    <source>
        <dbReference type="PROSITE" id="PS50222"/>
    </source>
</evidence>
<evidence type="ECO:0000313" key="2">
    <source>
        <dbReference type="EMBL" id="SAK02996.1"/>
    </source>
</evidence>
<feature type="domain" description="EF-hand" evidence="1">
    <location>
        <begin position="151"/>
        <end position="186"/>
    </location>
</feature>
<dbReference type="Proteomes" id="UP000196218">
    <property type="component" value="Unassembled WGS sequence"/>
</dbReference>
<dbReference type="PROSITE" id="PS50222">
    <property type="entry name" value="EF_HAND_2"/>
    <property type="match status" value="1"/>
</dbReference>
<comment type="caution">
    <text evidence="2">The sequence shown here is derived from an EMBL/GenBank/DDBJ whole genome shotgun (WGS) entry which is preliminary data.</text>
</comment>
<name>A0ABD7LDB6_9BURK</name>
<proteinExistence type="predicted"/>
<dbReference type="EMBL" id="FKJW01000006">
    <property type="protein sequence ID" value="SAK02996.1"/>
    <property type="molecule type" value="Genomic_DNA"/>
</dbReference>
<sequence length="239" mass="26996">MSVSGFSCRHFSDASRLTPAPLLAHLPDARPHELNQHARRPFLGAEQTFDVYRRADLDKLGAENIAIDDKGQHWWNITIGSKDGSARQGWVCETGNPLVQFRSPWEWPGFVLVDNGSVSPADMYKRFLHATEQYLADEEGTEFMGTAAKVNAGELITTLEKAIDTNNDGKVTAQELKHALETRWMAEAISHLVVRNETEWGGDLGKWEELIVMVAITDWLRVRNFLIESRKSGDWSENF</sequence>
<reference evidence="2 3" key="1">
    <citation type="submission" date="2016-04" db="EMBL/GenBank/DDBJ databases">
        <authorList>
            <person name="Peeters C."/>
        </authorList>
    </citation>
    <scope>NUCLEOTIDE SEQUENCE [LARGE SCALE GENOMIC DNA]</scope>
    <source>
        <strain evidence="2">LMG 29311</strain>
    </source>
</reference>